<protein>
    <submittedName>
        <fullName evidence="1">Uncharacterized protein</fullName>
    </submittedName>
</protein>
<accession>A0A8S5RWX5</accession>
<sequence length="134" mass="15706">MTNREKYAEQILDIAVTGNSIAVDKKGNFYKCSELECEDCIFSRVEQDDSYCGEKTKKWSEQEYVEPPVDWSKVPVDTKVYVRNHESEVWRPRYFAKFEDGKIFTWTSGATSFSSENSDFITWWRKAKLAEEDA</sequence>
<dbReference type="EMBL" id="BK032499">
    <property type="protein sequence ID" value="DAF43160.1"/>
    <property type="molecule type" value="Genomic_DNA"/>
</dbReference>
<name>A0A8S5RWX5_9CAUD</name>
<organism evidence="1">
    <name type="scientific">Siphoviridae sp. ctLeh52</name>
    <dbReference type="NCBI Taxonomy" id="2827849"/>
    <lineage>
        <taxon>Viruses</taxon>
        <taxon>Duplodnaviria</taxon>
        <taxon>Heunggongvirae</taxon>
        <taxon>Uroviricota</taxon>
        <taxon>Caudoviricetes</taxon>
    </lineage>
</organism>
<proteinExistence type="predicted"/>
<evidence type="ECO:0000313" key="1">
    <source>
        <dbReference type="EMBL" id="DAF43160.1"/>
    </source>
</evidence>
<reference evidence="1" key="1">
    <citation type="journal article" date="2021" name="Proc. Natl. Acad. Sci. U.S.A.">
        <title>A Catalog of Tens of Thousands of Viruses from Human Metagenomes Reveals Hidden Associations with Chronic Diseases.</title>
        <authorList>
            <person name="Tisza M.J."/>
            <person name="Buck C.B."/>
        </authorList>
    </citation>
    <scope>NUCLEOTIDE SEQUENCE</scope>
    <source>
        <strain evidence="1">CtLeh52</strain>
    </source>
</reference>